<comment type="similarity">
    <text evidence="1">Belongs to the PPR family. P subfamily.</text>
</comment>
<feature type="repeat" description="PPR" evidence="3">
    <location>
        <begin position="104"/>
        <end position="138"/>
    </location>
</feature>
<dbReference type="EMBL" id="CAADRP010001739">
    <property type="protein sequence ID" value="VFU50724.1"/>
    <property type="molecule type" value="Genomic_DNA"/>
</dbReference>
<evidence type="ECO:0000313" key="4">
    <source>
        <dbReference type="EMBL" id="VFU50724.1"/>
    </source>
</evidence>
<organism evidence="4">
    <name type="scientific">Salix viminalis</name>
    <name type="common">Common osier</name>
    <name type="synonym">Basket willow</name>
    <dbReference type="NCBI Taxonomy" id="40686"/>
    <lineage>
        <taxon>Eukaryota</taxon>
        <taxon>Viridiplantae</taxon>
        <taxon>Streptophyta</taxon>
        <taxon>Embryophyta</taxon>
        <taxon>Tracheophyta</taxon>
        <taxon>Spermatophyta</taxon>
        <taxon>Magnoliopsida</taxon>
        <taxon>eudicotyledons</taxon>
        <taxon>Gunneridae</taxon>
        <taxon>Pentapetalae</taxon>
        <taxon>rosids</taxon>
        <taxon>fabids</taxon>
        <taxon>Malpighiales</taxon>
        <taxon>Salicaceae</taxon>
        <taxon>Saliceae</taxon>
        <taxon>Salix</taxon>
    </lineage>
</organism>
<evidence type="ECO:0008006" key="5">
    <source>
        <dbReference type="Google" id="ProtNLM"/>
    </source>
</evidence>
<name>A0A6N2MD09_SALVM</name>
<evidence type="ECO:0000256" key="1">
    <source>
        <dbReference type="ARBA" id="ARBA00007626"/>
    </source>
</evidence>
<dbReference type="InterPro" id="IPR002885">
    <property type="entry name" value="PPR_rpt"/>
</dbReference>
<keyword evidence="2" id="KW-0677">Repeat</keyword>
<proteinExistence type="inferred from homology"/>
<accession>A0A6N2MD09</accession>
<dbReference type="Gene3D" id="1.25.40.10">
    <property type="entry name" value="Tetratricopeptide repeat domain"/>
    <property type="match status" value="1"/>
</dbReference>
<dbReference type="PROSITE" id="PS51375">
    <property type="entry name" value="PPR"/>
    <property type="match status" value="1"/>
</dbReference>
<dbReference type="Pfam" id="PF13041">
    <property type="entry name" value="PPR_2"/>
    <property type="match status" value="1"/>
</dbReference>
<protein>
    <recommendedName>
        <fullName evidence="5">Pentacotripeptide-repeat region of PRORP domain-containing protein</fullName>
    </recommendedName>
</protein>
<sequence>MEMGIFPFLPHFPCFLFLKHHHFLTSTSTKKPSLPKKNDGLVSDNSNNISIDDALASFYRMVRMNPRPSVVEFGKFLGSIAKKKQYSTVVSLCNQMDLLGVTHNVYSLTVLINCLCRSKHVHFAVSVLGKMFKLGIQPNAITFNALTNGFCNEGKIKDRVV</sequence>
<dbReference type="InterPro" id="IPR011990">
    <property type="entry name" value="TPR-like_helical_dom_sf"/>
</dbReference>
<reference evidence="4" key="1">
    <citation type="submission" date="2019-03" db="EMBL/GenBank/DDBJ databases">
        <authorList>
            <person name="Mank J."/>
            <person name="Almeida P."/>
        </authorList>
    </citation>
    <scope>NUCLEOTIDE SEQUENCE</scope>
    <source>
        <strain evidence="4">78183</strain>
    </source>
</reference>
<dbReference type="AlphaFoldDB" id="A0A6N2MD09"/>
<evidence type="ECO:0000256" key="2">
    <source>
        <dbReference type="ARBA" id="ARBA00022737"/>
    </source>
</evidence>
<dbReference type="NCBIfam" id="TIGR00756">
    <property type="entry name" value="PPR"/>
    <property type="match status" value="1"/>
</dbReference>
<dbReference type="PANTHER" id="PTHR47941">
    <property type="entry name" value="PENTATRICOPEPTIDE REPEAT-CONTAINING PROTEIN 3, MITOCHONDRIAL"/>
    <property type="match status" value="1"/>
</dbReference>
<evidence type="ECO:0000256" key="3">
    <source>
        <dbReference type="PROSITE-ProRule" id="PRU00708"/>
    </source>
</evidence>
<gene>
    <name evidence="4" type="ORF">SVIM_LOCUS339036</name>
</gene>